<reference evidence="2 3" key="2">
    <citation type="journal article" date="2013" name="Plant Cell Physiol.">
        <title>Rice Annotation Project Database (RAP-DB): an integrative and interactive database for rice genomics.</title>
        <authorList>
            <person name="Sakai H."/>
            <person name="Lee S.S."/>
            <person name="Tanaka T."/>
            <person name="Numa H."/>
            <person name="Kim J."/>
            <person name="Kawahara Y."/>
            <person name="Wakimoto H."/>
            <person name="Yang C.C."/>
            <person name="Iwamoto M."/>
            <person name="Abe T."/>
            <person name="Yamada Y."/>
            <person name="Muto A."/>
            <person name="Inokuchi H."/>
            <person name="Ikemura T."/>
            <person name="Matsumoto T."/>
            <person name="Sasaki T."/>
            <person name="Itoh T."/>
        </authorList>
    </citation>
    <scope>NUCLEOTIDE SEQUENCE [LARGE SCALE GENOMIC DNA]</scope>
    <source>
        <strain evidence="3">cv. Nipponbare</strain>
    </source>
</reference>
<evidence type="ECO:0000313" key="2">
    <source>
        <dbReference type="EMBL" id="BAT15248.1"/>
    </source>
</evidence>
<evidence type="ECO:0000256" key="1">
    <source>
        <dbReference type="SAM" id="MobiDB-lite"/>
    </source>
</evidence>
<name>A0A0P0Y5J7_ORYSJ</name>
<accession>A0A0P0Y5J7</accession>
<keyword evidence="3" id="KW-1185">Reference proteome</keyword>
<gene>
    <name evidence="2" type="ordered locus">Os11g0681200</name>
    <name evidence="2" type="ORF">OSNPB_110681200</name>
</gene>
<organism evidence="2 3">
    <name type="scientific">Oryza sativa subsp. japonica</name>
    <name type="common">Rice</name>
    <dbReference type="NCBI Taxonomy" id="39947"/>
    <lineage>
        <taxon>Eukaryota</taxon>
        <taxon>Viridiplantae</taxon>
        <taxon>Streptophyta</taxon>
        <taxon>Embryophyta</taxon>
        <taxon>Tracheophyta</taxon>
        <taxon>Spermatophyta</taxon>
        <taxon>Magnoliopsida</taxon>
        <taxon>Liliopsida</taxon>
        <taxon>Poales</taxon>
        <taxon>Poaceae</taxon>
        <taxon>BOP clade</taxon>
        <taxon>Oryzoideae</taxon>
        <taxon>Oryzeae</taxon>
        <taxon>Oryzinae</taxon>
        <taxon>Oryza</taxon>
        <taxon>Oryza sativa</taxon>
    </lineage>
</organism>
<dbReference type="PaxDb" id="39947-A0A0P0Y5J7"/>
<dbReference type="AlphaFoldDB" id="A0A0P0Y5J7"/>
<reference evidence="3" key="1">
    <citation type="journal article" date="2005" name="Nature">
        <title>The map-based sequence of the rice genome.</title>
        <authorList>
            <consortium name="International rice genome sequencing project (IRGSP)"/>
            <person name="Matsumoto T."/>
            <person name="Wu J."/>
            <person name="Kanamori H."/>
            <person name="Katayose Y."/>
            <person name="Fujisawa M."/>
            <person name="Namiki N."/>
            <person name="Mizuno H."/>
            <person name="Yamamoto K."/>
            <person name="Antonio B.A."/>
            <person name="Baba T."/>
            <person name="Sakata K."/>
            <person name="Nagamura Y."/>
            <person name="Aoki H."/>
            <person name="Arikawa K."/>
            <person name="Arita K."/>
            <person name="Bito T."/>
            <person name="Chiden Y."/>
            <person name="Fujitsuka N."/>
            <person name="Fukunaka R."/>
            <person name="Hamada M."/>
            <person name="Harada C."/>
            <person name="Hayashi A."/>
            <person name="Hijishita S."/>
            <person name="Honda M."/>
            <person name="Hosokawa S."/>
            <person name="Ichikawa Y."/>
            <person name="Idonuma A."/>
            <person name="Iijima M."/>
            <person name="Ikeda M."/>
            <person name="Ikeno M."/>
            <person name="Ito K."/>
            <person name="Ito S."/>
            <person name="Ito T."/>
            <person name="Ito Y."/>
            <person name="Ito Y."/>
            <person name="Iwabuchi A."/>
            <person name="Kamiya K."/>
            <person name="Karasawa W."/>
            <person name="Kurita K."/>
            <person name="Katagiri S."/>
            <person name="Kikuta A."/>
            <person name="Kobayashi H."/>
            <person name="Kobayashi N."/>
            <person name="Machita K."/>
            <person name="Maehara T."/>
            <person name="Masukawa M."/>
            <person name="Mizubayashi T."/>
            <person name="Mukai Y."/>
            <person name="Nagasaki H."/>
            <person name="Nagata Y."/>
            <person name="Naito S."/>
            <person name="Nakashima M."/>
            <person name="Nakama Y."/>
            <person name="Nakamichi Y."/>
            <person name="Nakamura M."/>
            <person name="Meguro A."/>
            <person name="Negishi M."/>
            <person name="Ohta I."/>
            <person name="Ohta T."/>
            <person name="Okamoto M."/>
            <person name="Ono N."/>
            <person name="Saji S."/>
            <person name="Sakaguchi M."/>
            <person name="Sakai K."/>
            <person name="Shibata M."/>
            <person name="Shimokawa T."/>
            <person name="Song J."/>
            <person name="Takazaki Y."/>
            <person name="Terasawa K."/>
            <person name="Tsugane M."/>
            <person name="Tsuji K."/>
            <person name="Ueda S."/>
            <person name="Waki K."/>
            <person name="Yamagata H."/>
            <person name="Yamamoto M."/>
            <person name="Yamamoto S."/>
            <person name="Yamane H."/>
            <person name="Yoshiki S."/>
            <person name="Yoshihara R."/>
            <person name="Yukawa K."/>
            <person name="Zhong H."/>
            <person name="Yano M."/>
            <person name="Yuan Q."/>
            <person name="Ouyang S."/>
            <person name="Liu J."/>
            <person name="Jones K.M."/>
            <person name="Gansberger K."/>
            <person name="Moffat K."/>
            <person name="Hill J."/>
            <person name="Bera J."/>
            <person name="Fadrosh D."/>
            <person name="Jin S."/>
            <person name="Johri S."/>
            <person name="Kim M."/>
            <person name="Overton L."/>
            <person name="Reardon M."/>
            <person name="Tsitrin T."/>
            <person name="Vuong H."/>
            <person name="Weaver B."/>
            <person name="Ciecko A."/>
            <person name="Tallon L."/>
            <person name="Jackson J."/>
            <person name="Pai G."/>
            <person name="Aken S.V."/>
            <person name="Utterback T."/>
            <person name="Reidmuller S."/>
            <person name="Feldblyum T."/>
            <person name="Hsiao J."/>
            <person name="Zismann V."/>
            <person name="Iobst S."/>
            <person name="de Vazeille A.R."/>
            <person name="Buell C.R."/>
            <person name="Ying K."/>
            <person name="Li Y."/>
            <person name="Lu T."/>
            <person name="Huang Y."/>
            <person name="Zhao Q."/>
            <person name="Feng Q."/>
            <person name="Zhang L."/>
            <person name="Zhu J."/>
            <person name="Weng Q."/>
            <person name="Mu J."/>
            <person name="Lu Y."/>
            <person name="Fan D."/>
            <person name="Liu Y."/>
            <person name="Guan J."/>
            <person name="Zhang Y."/>
            <person name="Yu S."/>
            <person name="Liu X."/>
            <person name="Zhang Y."/>
            <person name="Hong G."/>
            <person name="Han B."/>
            <person name="Choisne N."/>
            <person name="Demange N."/>
            <person name="Orjeda G."/>
            <person name="Samain S."/>
            <person name="Cattolico L."/>
            <person name="Pelletier E."/>
            <person name="Couloux A."/>
            <person name="Segurens B."/>
            <person name="Wincker P."/>
            <person name="D'Hont A."/>
            <person name="Scarpelli C."/>
            <person name="Weissenbach J."/>
            <person name="Salanoubat M."/>
            <person name="Quetier F."/>
            <person name="Yu Y."/>
            <person name="Kim H.R."/>
            <person name="Rambo T."/>
            <person name="Currie J."/>
            <person name="Collura K."/>
            <person name="Luo M."/>
            <person name="Yang T."/>
            <person name="Ammiraju J.S.S."/>
            <person name="Engler F."/>
            <person name="Soderlund C."/>
            <person name="Wing R.A."/>
            <person name="Palmer L.E."/>
            <person name="de la Bastide M."/>
            <person name="Spiegel L."/>
            <person name="Nascimento L."/>
            <person name="Zutavern T."/>
            <person name="O'Shaughnessy A."/>
            <person name="Dike S."/>
            <person name="Dedhia N."/>
            <person name="Preston R."/>
            <person name="Balija V."/>
            <person name="McCombie W.R."/>
            <person name="Chow T."/>
            <person name="Chen H."/>
            <person name="Chung M."/>
            <person name="Chen C."/>
            <person name="Shaw J."/>
            <person name="Wu H."/>
            <person name="Hsiao K."/>
            <person name="Chao Y."/>
            <person name="Chu M."/>
            <person name="Cheng C."/>
            <person name="Hour A."/>
            <person name="Lee P."/>
            <person name="Lin S."/>
            <person name="Lin Y."/>
            <person name="Liou J."/>
            <person name="Liu S."/>
            <person name="Hsing Y."/>
            <person name="Raghuvanshi S."/>
            <person name="Mohanty A."/>
            <person name="Bharti A.K."/>
            <person name="Gaur A."/>
            <person name="Gupta V."/>
            <person name="Kumar D."/>
            <person name="Ravi V."/>
            <person name="Vij S."/>
            <person name="Kapur A."/>
            <person name="Khurana P."/>
            <person name="Khurana P."/>
            <person name="Khurana J.P."/>
            <person name="Tyagi A.K."/>
            <person name="Gaikwad K."/>
            <person name="Singh A."/>
            <person name="Dalal V."/>
            <person name="Srivastava S."/>
            <person name="Dixit A."/>
            <person name="Pal A.K."/>
            <person name="Ghazi I.A."/>
            <person name="Yadav M."/>
            <person name="Pandit A."/>
            <person name="Bhargava A."/>
            <person name="Sureshbabu K."/>
            <person name="Batra K."/>
            <person name="Sharma T.R."/>
            <person name="Mohapatra T."/>
            <person name="Singh N.K."/>
            <person name="Messing J."/>
            <person name="Nelson A.B."/>
            <person name="Fuks G."/>
            <person name="Kavchok S."/>
            <person name="Keizer G."/>
            <person name="Linton E."/>
            <person name="Llaca V."/>
            <person name="Song R."/>
            <person name="Tanyolac B."/>
            <person name="Young S."/>
            <person name="Ho-Il K."/>
            <person name="Hahn J.H."/>
            <person name="Sangsakoo G."/>
            <person name="Vanavichit A."/>
            <person name="de Mattos Luiz.A.T."/>
            <person name="Zimmer P.D."/>
            <person name="Malone G."/>
            <person name="Dellagostin O."/>
            <person name="de Oliveira A.C."/>
            <person name="Bevan M."/>
            <person name="Bancroft I."/>
            <person name="Minx P."/>
            <person name="Cordum H."/>
            <person name="Wilson R."/>
            <person name="Cheng Z."/>
            <person name="Jin W."/>
            <person name="Jiang J."/>
            <person name="Leong S.A."/>
            <person name="Iwama H."/>
            <person name="Gojobori T."/>
            <person name="Itoh T."/>
            <person name="Niimura Y."/>
            <person name="Fujii Y."/>
            <person name="Habara T."/>
            <person name="Sakai H."/>
            <person name="Sato Y."/>
            <person name="Wilson G."/>
            <person name="Kumar K."/>
            <person name="McCouch S."/>
            <person name="Juretic N."/>
            <person name="Hoen D."/>
            <person name="Wright S."/>
            <person name="Bruskiewich R."/>
            <person name="Bureau T."/>
            <person name="Miyao A."/>
            <person name="Hirochika H."/>
            <person name="Nishikawa T."/>
            <person name="Kadowaki K."/>
            <person name="Sugiura M."/>
            <person name="Burr B."/>
            <person name="Sasaki T."/>
        </authorList>
    </citation>
    <scope>NUCLEOTIDE SEQUENCE [LARGE SCALE GENOMIC DNA]</scope>
    <source>
        <strain evidence="3">cv. Nipponbare</strain>
    </source>
</reference>
<dbReference type="EMBL" id="AP014967">
    <property type="protein sequence ID" value="BAT15248.1"/>
    <property type="molecule type" value="Genomic_DNA"/>
</dbReference>
<proteinExistence type="predicted"/>
<feature type="compositionally biased region" description="Polar residues" evidence="1">
    <location>
        <begin position="1"/>
        <end position="22"/>
    </location>
</feature>
<dbReference type="InParanoid" id="A0A0P0Y5J7"/>
<sequence>MGLTTSKSATGDGGKTTSSSAIDSKRAMETGSVTIQVAGYSRTKGIGVGKSINSCVTSPWLLSALHRRREAASSSSVVVPPPDLHRHLRDLLASGRARRTIVDFYGGALRWP</sequence>
<protein>
    <submittedName>
        <fullName evidence="2">Os11g0681200 protein</fullName>
    </submittedName>
</protein>
<reference evidence="2 3" key="3">
    <citation type="journal article" date="2013" name="Rice">
        <title>Improvement of the Oryza sativa Nipponbare reference genome using next generation sequence and optical map data.</title>
        <authorList>
            <person name="Kawahara Y."/>
            <person name="de la Bastide M."/>
            <person name="Hamilton J.P."/>
            <person name="Kanamori H."/>
            <person name="McCombie W.R."/>
            <person name="Ouyang S."/>
            <person name="Schwartz D.C."/>
            <person name="Tanaka T."/>
            <person name="Wu J."/>
            <person name="Zhou S."/>
            <person name="Childs K.L."/>
            <person name="Davidson R.M."/>
            <person name="Lin H."/>
            <person name="Quesada-Ocampo L."/>
            <person name="Vaillancourt B."/>
            <person name="Sakai H."/>
            <person name="Lee S.S."/>
            <person name="Kim J."/>
            <person name="Numa H."/>
            <person name="Itoh T."/>
            <person name="Buell C.R."/>
            <person name="Matsumoto T."/>
        </authorList>
    </citation>
    <scope>NUCLEOTIDE SEQUENCE [LARGE SCALE GENOMIC DNA]</scope>
    <source>
        <strain evidence="3">cv. Nipponbare</strain>
    </source>
</reference>
<feature type="region of interest" description="Disordered" evidence="1">
    <location>
        <begin position="1"/>
        <end position="26"/>
    </location>
</feature>
<dbReference type="Proteomes" id="UP000059680">
    <property type="component" value="Chromosome 11"/>
</dbReference>
<evidence type="ECO:0000313" key="3">
    <source>
        <dbReference type="Proteomes" id="UP000059680"/>
    </source>
</evidence>